<keyword evidence="1" id="KW-1185">Reference proteome</keyword>
<reference evidence="2" key="1">
    <citation type="submission" date="2025-08" db="UniProtKB">
        <authorList>
            <consortium name="RefSeq"/>
        </authorList>
    </citation>
    <scope>IDENTIFICATION</scope>
</reference>
<dbReference type="InterPro" id="IPR027193">
    <property type="entry name" value="Noc4"/>
</dbReference>
<dbReference type="Proteomes" id="UP000695022">
    <property type="component" value="Unplaced"/>
</dbReference>
<sequence>MAPSMKRQDRDPNLMKEREIIKGKAKAFLEDRKNANELVEILSYFADERAEILLSAIRAVHKLFCHVINSKSMVLQKSTLELGDNEGSTAEKYRVWLQGLYADTIDQLLSQLNSRHENVAELAVTTLLKFLEREGTNPLVQVEDVKYPTFPTKLFAAIMDHALSSEADSGRLILRLTESLEFADMRLHCLRQVSDSILKKRDQVVIFYVCGTLGAWEGNP</sequence>
<name>A0ABM1EPZ3_PRICU</name>
<dbReference type="GeneID" id="106814462"/>
<dbReference type="RefSeq" id="XP_014674264.1">
    <property type="nucleotide sequence ID" value="XM_014818778.1"/>
</dbReference>
<protein>
    <submittedName>
        <fullName evidence="2">Nucleolar complex protein 4 homolog B-like</fullName>
    </submittedName>
</protein>
<organism evidence="1 2">
    <name type="scientific">Priapulus caudatus</name>
    <name type="common">Priapulid worm</name>
    <dbReference type="NCBI Taxonomy" id="37621"/>
    <lineage>
        <taxon>Eukaryota</taxon>
        <taxon>Metazoa</taxon>
        <taxon>Ecdysozoa</taxon>
        <taxon>Scalidophora</taxon>
        <taxon>Priapulida</taxon>
        <taxon>Priapulimorpha</taxon>
        <taxon>Priapulimorphida</taxon>
        <taxon>Priapulidae</taxon>
        <taxon>Priapulus</taxon>
    </lineage>
</organism>
<gene>
    <name evidence="2" type="primary">LOC106814462</name>
</gene>
<dbReference type="PANTHER" id="PTHR12455:SF0">
    <property type="entry name" value="NUCLEOLAR COMPLEX PROTEIN 4 HOMOLOG"/>
    <property type="match status" value="1"/>
</dbReference>
<evidence type="ECO:0000313" key="1">
    <source>
        <dbReference type="Proteomes" id="UP000695022"/>
    </source>
</evidence>
<accession>A0ABM1EPZ3</accession>
<evidence type="ECO:0000313" key="2">
    <source>
        <dbReference type="RefSeq" id="XP_014674264.1"/>
    </source>
</evidence>
<proteinExistence type="predicted"/>
<dbReference type="PANTHER" id="PTHR12455">
    <property type="entry name" value="NUCLEOLAR COMPLEX PROTEIN 4"/>
    <property type="match status" value="1"/>
</dbReference>